<proteinExistence type="predicted"/>
<evidence type="ECO:0000313" key="2">
    <source>
        <dbReference type="EMBL" id="KAJ1093993.1"/>
    </source>
</evidence>
<feature type="region of interest" description="Disordered" evidence="1">
    <location>
        <begin position="145"/>
        <end position="216"/>
    </location>
</feature>
<name>A0AAV7LWQ3_PLEWA</name>
<organism evidence="2 3">
    <name type="scientific">Pleurodeles waltl</name>
    <name type="common">Iberian ribbed newt</name>
    <dbReference type="NCBI Taxonomy" id="8319"/>
    <lineage>
        <taxon>Eukaryota</taxon>
        <taxon>Metazoa</taxon>
        <taxon>Chordata</taxon>
        <taxon>Craniata</taxon>
        <taxon>Vertebrata</taxon>
        <taxon>Euteleostomi</taxon>
        <taxon>Amphibia</taxon>
        <taxon>Batrachia</taxon>
        <taxon>Caudata</taxon>
        <taxon>Salamandroidea</taxon>
        <taxon>Salamandridae</taxon>
        <taxon>Pleurodelinae</taxon>
        <taxon>Pleurodeles</taxon>
    </lineage>
</organism>
<keyword evidence="3" id="KW-1185">Reference proteome</keyword>
<sequence length="216" mass="23200">MTRGLGSTVRLAHRIVIQATILGRLEYCDDLLLGLGGPDNWRRGGPTVHGSVTTHDDINPTSPAWSRGASVHQQAPTVSDHTAGRYCTATHPQAPQHHVVCSDHCKILTGSCLDGTCAHTATYARRRSQPAACGEHRTTVRLLPSARPSRLEEPRASPRECARFNPPRTTQARHQPSREAPPGVPDIKKKKQRPAGTAPEPQAALRSKGGSAPAPP</sequence>
<evidence type="ECO:0000256" key="1">
    <source>
        <dbReference type="SAM" id="MobiDB-lite"/>
    </source>
</evidence>
<gene>
    <name evidence="2" type="ORF">NDU88_007079</name>
</gene>
<accession>A0AAV7LWQ3</accession>
<protein>
    <submittedName>
        <fullName evidence="2">Uncharacterized protein</fullName>
    </submittedName>
</protein>
<comment type="caution">
    <text evidence="2">The sequence shown here is derived from an EMBL/GenBank/DDBJ whole genome shotgun (WGS) entry which is preliminary data.</text>
</comment>
<dbReference type="AlphaFoldDB" id="A0AAV7LWQ3"/>
<dbReference type="EMBL" id="JANPWB010000015">
    <property type="protein sequence ID" value="KAJ1093993.1"/>
    <property type="molecule type" value="Genomic_DNA"/>
</dbReference>
<feature type="compositionally biased region" description="Basic and acidic residues" evidence="1">
    <location>
        <begin position="149"/>
        <end position="162"/>
    </location>
</feature>
<reference evidence="2" key="1">
    <citation type="journal article" date="2022" name="bioRxiv">
        <title>Sequencing and chromosome-scale assembly of the giantPleurodeles waltlgenome.</title>
        <authorList>
            <person name="Brown T."/>
            <person name="Elewa A."/>
            <person name="Iarovenko S."/>
            <person name="Subramanian E."/>
            <person name="Araus A.J."/>
            <person name="Petzold A."/>
            <person name="Susuki M."/>
            <person name="Suzuki K.-i.T."/>
            <person name="Hayashi T."/>
            <person name="Toyoda A."/>
            <person name="Oliveira C."/>
            <person name="Osipova E."/>
            <person name="Leigh N.D."/>
            <person name="Simon A."/>
            <person name="Yun M.H."/>
        </authorList>
    </citation>
    <scope>NUCLEOTIDE SEQUENCE</scope>
    <source>
        <strain evidence="2">20211129_DDA</strain>
        <tissue evidence="2">Liver</tissue>
    </source>
</reference>
<dbReference type="Proteomes" id="UP001066276">
    <property type="component" value="Chromosome 11"/>
</dbReference>
<evidence type="ECO:0000313" key="3">
    <source>
        <dbReference type="Proteomes" id="UP001066276"/>
    </source>
</evidence>